<protein>
    <submittedName>
        <fullName evidence="6">ATP-grasp domain-containing protein</fullName>
    </submittedName>
</protein>
<evidence type="ECO:0000256" key="1">
    <source>
        <dbReference type="ARBA" id="ARBA00022598"/>
    </source>
</evidence>
<name>A0ABZ1L551_9ACTN</name>
<reference evidence="6 7" key="1">
    <citation type="submission" date="2022-10" db="EMBL/GenBank/DDBJ databases">
        <title>The complete genomes of actinobacterial strains from the NBC collection.</title>
        <authorList>
            <person name="Joergensen T.S."/>
            <person name="Alvarez Arevalo M."/>
            <person name="Sterndorff E.B."/>
            <person name="Faurdal D."/>
            <person name="Vuksanovic O."/>
            <person name="Mourched A.-S."/>
            <person name="Charusanti P."/>
            <person name="Shaw S."/>
            <person name="Blin K."/>
            <person name="Weber T."/>
        </authorList>
    </citation>
    <scope>NUCLEOTIDE SEQUENCE [LARGE SCALE GENOMIC DNA]</scope>
    <source>
        <strain evidence="6 7">NBC_00123</strain>
    </source>
</reference>
<evidence type="ECO:0000313" key="7">
    <source>
        <dbReference type="Proteomes" id="UP001622594"/>
    </source>
</evidence>
<organism evidence="6 7">
    <name type="scientific">Streptomyces zaomyceticus</name>
    <dbReference type="NCBI Taxonomy" id="68286"/>
    <lineage>
        <taxon>Bacteria</taxon>
        <taxon>Bacillati</taxon>
        <taxon>Actinomycetota</taxon>
        <taxon>Actinomycetes</taxon>
        <taxon>Kitasatosporales</taxon>
        <taxon>Streptomycetaceae</taxon>
        <taxon>Streptomyces</taxon>
    </lineage>
</organism>
<feature type="domain" description="ATP-grasp" evidence="5">
    <location>
        <begin position="116"/>
        <end position="309"/>
    </location>
</feature>
<dbReference type="InterPro" id="IPR011761">
    <property type="entry name" value="ATP-grasp"/>
</dbReference>
<evidence type="ECO:0000256" key="3">
    <source>
        <dbReference type="ARBA" id="ARBA00022840"/>
    </source>
</evidence>
<keyword evidence="7" id="KW-1185">Reference proteome</keyword>
<dbReference type="Pfam" id="PF13535">
    <property type="entry name" value="ATP-grasp_4"/>
    <property type="match status" value="1"/>
</dbReference>
<dbReference type="Gene3D" id="3.40.50.20">
    <property type="match status" value="1"/>
</dbReference>
<dbReference type="InterPro" id="IPR052032">
    <property type="entry name" value="ATP-dep_AA_Ligase"/>
</dbReference>
<dbReference type="PROSITE" id="PS50975">
    <property type="entry name" value="ATP_GRASP"/>
    <property type="match status" value="1"/>
</dbReference>
<evidence type="ECO:0000256" key="4">
    <source>
        <dbReference type="PROSITE-ProRule" id="PRU00409"/>
    </source>
</evidence>
<gene>
    <name evidence="6" type="ORF">OG814_10220</name>
</gene>
<keyword evidence="2 4" id="KW-0547">Nucleotide-binding</keyword>
<proteinExistence type="predicted"/>
<evidence type="ECO:0000313" key="6">
    <source>
        <dbReference type="EMBL" id="WTR69614.1"/>
    </source>
</evidence>
<dbReference type="Pfam" id="PF18603">
    <property type="entry name" value="LAL_C2"/>
    <property type="match status" value="1"/>
</dbReference>
<dbReference type="RefSeq" id="WP_371635428.1">
    <property type="nucleotide sequence ID" value="NZ_CP108062.1"/>
</dbReference>
<dbReference type="Gene3D" id="3.30.470.20">
    <property type="entry name" value="ATP-grasp fold, B domain"/>
    <property type="match status" value="1"/>
</dbReference>
<dbReference type="Proteomes" id="UP001622594">
    <property type="component" value="Chromosome"/>
</dbReference>
<dbReference type="PANTHER" id="PTHR43585:SF2">
    <property type="entry name" value="ATP-GRASP ENZYME FSQD"/>
    <property type="match status" value="1"/>
</dbReference>
<dbReference type="EMBL" id="CP108188">
    <property type="protein sequence ID" value="WTR69614.1"/>
    <property type="molecule type" value="Genomic_DNA"/>
</dbReference>
<keyword evidence="1" id="KW-0436">Ligase</keyword>
<sequence>MTEHVHLLCVGGSREFPVVLRELSPGVRLSALCGTGLVSRLKSLGEHRRVIALGPDAPVGEWIEHARALHRIDPVTRVVAFGEWEQDRAAAVAAALGLPMHTEETVHRVHDKRAMREELARRGVDATPSRIVSAAADIAAFADVHGYPCIVKPASGAGSAQVRKVNGPDEVAAAHAAVTAPGPFAAAGALVEAFHEGPQFSVEAFSEDGRHEIVCVTRKFSDPETFVELGHVAPAPLSEADSEAITVHVLDVLTALDIGFGPTHTEVVLTARGPRVIETHLRLAGDDIPYLVRDALAVDLFRYTARQALGETGLLDELRKELAETWERPPRHAAIWYSTALAHGVVESVTGAEEARGLPHVDDVRLFFGPGDPLDPVPSSDSRLALARAHGTTPEEAADRAREAVAGIAFRSLLHSSTGEGLV</sequence>
<dbReference type="InterPro" id="IPR040570">
    <property type="entry name" value="LAL_C2"/>
</dbReference>
<dbReference type="PANTHER" id="PTHR43585">
    <property type="entry name" value="FUMIPYRROLE BIOSYNTHESIS PROTEIN C"/>
    <property type="match status" value="1"/>
</dbReference>
<evidence type="ECO:0000259" key="5">
    <source>
        <dbReference type="PROSITE" id="PS50975"/>
    </source>
</evidence>
<accession>A0ABZ1L551</accession>
<dbReference type="Gene3D" id="3.30.1490.20">
    <property type="entry name" value="ATP-grasp fold, A domain"/>
    <property type="match status" value="1"/>
</dbReference>
<keyword evidence="3 4" id="KW-0067">ATP-binding</keyword>
<dbReference type="SUPFAM" id="SSF56059">
    <property type="entry name" value="Glutathione synthetase ATP-binding domain-like"/>
    <property type="match status" value="1"/>
</dbReference>
<evidence type="ECO:0000256" key="2">
    <source>
        <dbReference type="ARBA" id="ARBA00022741"/>
    </source>
</evidence>
<dbReference type="InterPro" id="IPR013815">
    <property type="entry name" value="ATP_grasp_subdomain_1"/>
</dbReference>